<evidence type="ECO:0000313" key="1">
    <source>
        <dbReference type="EMBL" id="MRU22634.1"/>
    </source>
</evidence>
<dbReference type="Gene3D" id="1.10.10.730">
    <property type="entry name" value="KorB DNA-binding domain"/>
    <property type="match status" value="1"/>
</dbReference>
<comment type="caution">
    <text evidence="1">The sequence shown here is derived from an EMBL/GenBank/DDBJ whole genome shotgun (WGS) entry which is preliminary data.</text>
</comment>
<dbReference type="Proteomes" id="UP000474061">
    <property type="component" value="Unassembled WGS sequence"/>
</dbReference>
<evidence type="ECO:0000313" key="2">
    <source>
        <dbReference type="Proteomes" id="UP000474061"/>
    </source>
</evidence>
<protein>
    <submittedName>
        <fullName evidence="1">Chromosome partitioning protein ParB</fullName>
    </submittedName>
</protein>
<feature type="non-terminal residue" evidence="1">
    <location>
        <position position="1"/>
    </location>
</feature>
<dbReference type="AlphaFoldDB" id="A0A9Q4MGH5"/>
<name>A0A9Q4MGH5_XYLFS</name>
<dbReference type="InterPro" id="IPR042075">
    <property type="entry name" value="KorB_DNA-db"/>
</dbReference>
<reference evidence="1" key="2">
    <citation type="journal article" date="2020" name="Appl. Environ. Microbiol.">
        <title>Multiple intercontinental introductions associated with the emergence of a plant pathogen in Europe.</title>
        <authorList>
            <person name="Landa B.B."/>
            <person name="Castillo A.I."/>
            <person name="Giampetruzzi A."/>
            <person name="Kahn A."/>
            <person name="Roman-Ecija M."/>
            <person name="Velasco-Amo M.P."/>
            <person name="Navas-Cortes J.A."/>
            <person name="Marco-Noales E."/>
            <person name="Barbe S."/>
            <person name="Moralejo E."/>
            <person name="Coletta-Filho H.D."/>
            <person name="Saldarelli P."/>
            <person name="Saponari M."/>
            <person name="Almeida R.P.P."/>
        </authorList>
    </citation>
    <scope>NUCLEOTIDE SEQUENCE</scope>
    <source>
        <strain evidence="1">XYL1981</strain>
    </source>
</reference>
<organism evidence="1 2">
    <name type="scientific">Xylella fastidiosa subsp. multiplex</name>
    <dbReference type="NCBI Taxonomy" id="644357"/>
    <lineage>
        <taxon>Bacteria</taxon>
        <taxon>Pseudomonadati</taxon>
        <taxon>Pseudomonadota</taxon>
        <taxon>Gammaproteobacteria</taxon>
        <taxon>Lysobacterales</taxon>
        <taxon>Lysobacteraceae</taxon>
        <taxon>Xylella</taxon>
    </lineage>
</organism>
<feature type="non-terminal residue" evidence="1">
    <location>
        <position position="83"/>
    </location>
</feature>
<sequence length="83" mass="9442">ENIQRENLTQLEIAVALRDDKERLGALEKVAAEWNKGINWVSERINFIEVVETNSLTSQAVTEGITADITAVNDLYRREKVNQ</sequence>
<dbReference type="SUPFAM" id="SSF109709">
    <property type="entry name" value="KorB DNA-binding domain-like"/>
    <property type="match status" value="1"/>
</dbReference>
<gene>
    <name evidence="1" type="ORF">FG476_00515</name>
</gene>
<proteinExistence type="predicted"/>
<reference evidence="1" key="1">
    <citation type="submission" date="2019-05" db="EMBL/GenBank/DDBJ databases">
        <authorList>
            <person name="Castillo A."/>
            <person name="Giampetruzzi A."/>
            <person name="Landa B."/>
            <person name="Saponari M."/>
            <person name="Almeida R.P.P."/>
            <person name="Moralejo E."/>
            <person name="Marco-Noales E."/>
            <person name="Velasco-Amo M.P."/>
            <person name="Roman-Ecija M."/>
            <person name="Navarro I."/>
            <person name="Monterde A."/>
            <person name="Barbe S."/>
        </authorList>
    </citation>
    <scope>NUCLEOTIDE SEQUENCE</scope>
    <source>
        <strain evidence="1">XYL1981</strain>
    </source>
</reference>
<accession>A0A9Q4MGH5</accession>
<dbReference type="EMBL" id="VDCJ01000122">
    <property type="protein sequence ID" value="MRU22634.1"/>
    <property type="molecule type" value="Genomic_DNA"/>
</dbReference>